<evidence type="ECO:0000313" key="2">
    <source>
        <dbReference type="EMBL" id="CAB4178166.1"/>
    </source>
</evidence>
<dbReference type="EMBL" id="LR796962">
    <property type="protein sequence ID" value="CAB4178166.1"/>
    <property type="molecule type" value="Genomic_DNA"/>
</dbReference>
<proteinExistence type="predicted"/>
<dbReference type="InterPro" id="IPR027924">
    <property type="entry name" value="XkdF"/>
</dbReference>
<sequence length="404" mass="45231">MEKPDKLPIYKIVLSEEEMGAEYVALVDSPAIRLNWIAFKEEFKYKFVETDSDKRIICGPLMIPDQPIYRFSETKGEHMVVFDKNTIEQIRERFFKNKNTSNVNEMHDSNKIVEGVYMIESFIVNKSKGMTAPIGFEEVPEGTWMASYKVDNEEVWNKVKSGEFKGFSIEGTFGRELDNTSAELAEFETMLRKIDRNGTLSQNFYLNMRTNQNAMKTITELLTSIKEKFADMPIEKPKTTDVKTADGKMITIDGELAVGSAARMGDAIAADGVYVLEDGSSLSIVEGKISEVIAKKVEEEVKVEEAAAPVVDEKAKMEARLVALETAIAEMKGATVAAATQNTVALKAQTDSFKETLKLMTESIEILSGLPKVDESEKKETFSKTNLKEERLKQIALSLSKTKN</sequence>
<name>A0A6J7XGD2_9CAUD</name>
<evidence type="ECO:0000259" key="1">
    <source>
        <dbReference type="Pfam" id="PF14550"/>
    </source>
</evidence>
<dbReference type="EMBL" id="LR798401">
    <property type="protein sequence ID" value="CAB5229285.1"/>
    <property type="molecule type" value="Genomic_DNA"/>
</dbReference>
<protein>
    <submittedName>
        <fullName evidence="3">Phage-like element PBSX protein, XkdF</fullName>
    </submittedName>
</protein>
<dbReference type="Pfam" id="PF14550">
    <property type="entry name" value="Peptidase_S78_2"/>
    <property type="match status" value="1"/>
</dbReference>
<organism evidence="3">
    <name type="scientific">uncultured Caudovirales phage</name>
    <dbReference type="NCBI Taxonomy" id="2100421"/>
    <lineage>
        <taxon>Viruses</taxon>
        <taxon>Duplodnaviria</taxon>
        <taxon>Heunggongvirae</taxon>
        <taxon>Uroviricota</taxon>
        <taxon>Caudoviricetes</taxon>
        <taxon>Peduoviridae</taxon>
        <taxon>Maltschvirus</taxon>
        <taxon>Maltschvirus maltsch</taxon>
    </lineage>
</organism>
<evidence type="ECO:0000313" key="3">
    <source>
        <dbReference type="EMBL" id="CAB5229285.1"/>
    </source>
</evidence>
<reference evidence="3" key="1">
    <citation type="submission" date="2020-05" db="EMBL/GenBank/DDBJ databases">
        <authorList>
            <person name="Chiriac C."/>
            <person name="Salcher M."/>
            <person name="Ghai R."/>
            <person name="Kavagutti S V."/>
        </authorList>
    </citation>
    <scope>NUCLEOTIDE SEQUENCE</scope>
</reference>
<accession>A0A6J7XGD2</accession>
<feature type="domain" description="Phage-like element PBSX protein XkdF" evidence="1">
    <location>
        <begin position="49"/>
        <end position="172"/>
    </location>
</feature>
<gene>
    <name evidence="2" type="ORF">UFOVP1015_45</name>
    <name evidence="3" type="ORF">UFOVP1551_26</name>
</gene>